<reference evidence="2 3" key="1">
    <citation type="submission" date="2019-07" db="EMBL/GenBank/DDBJ databases">
        <authorList>
            <person name="Kim J."/>
        </authorList>
    </citation>
    <scope>NUCLEOTIDE SEQUENCE [LARGE SCALE GENOMIC DNA]</scope>
    <source>
        <strain evidence="2 3">JC52</strain>
    </source>
</reference>
<dbReference type="AlphaFoldDB" id="A0A559K524"/>
<dbReference type="SUPFAM" id="SSF55729">
    <property type="entry name" value="Acyl-CoA N-acyltransferases (Nat)"/>
    <property type="match status" value="1"/>
</dbReference>
<name>A0A559K524_9BACL</name>
<keyword evidence="3" id="KW-1185">Reference proteome</keyword>
<dbReference type="InterPro" id="IPR016181">
    <property type="entry name" value="Acyl_CoA_acyltransferase"/>
</dbReference>
<evidence type="ECO:0000313" key="3">
    <source>
        <dbReference type="Proteomes" id="UP000317036"/>
    </source>
</evidence>
<dbReference type="Proteomes" id="UP000317036">
    <property type="component" value="Unassembled WGS sequence"/>
</dbReference>
<keyword evidence="2" id="KW-0808">Transferase</keyword>
<dbReference type="OrthoDB" id="9795206at2"/>
<accession>A0A559K524</accession>
<gene>
    <name evidence="2" type="ORF">FPZ49_25215</name>
</gene>
<dbReference type="Pfam" id="PF13302">
    <property type="entry name" value="Acetyltransf_3"/>
    <property type="match status" value="1"/>
</dbReference>
<comment type="caution">
    <text evidence="2">The sequence shown here is derived from an EMBL/GenBank/DDBJ whole genome shotgun (WGS) entry which is preliminary data.</text>
</comment>
<dbReference type="PANTHER" id="PTHR43415">
    <property type="entry name" value="SPERMIDINE N(1)-ACETYLTRANSFERASE"/>
    <property type="match status" value="1"/>
</dbReference>
<feature type="domain" description="N-acetyltransferase" evidence="1">
    <location>
        <begin position="7"/>
        <end position="150"/>
    </location>
</feature>
<dbReference type="PANTHER" id="PTHR43415:SF3">
    <property type="entry name" value="GNAT-FAMILY ACETYLTRANSFERASE"/>
    <property type="match status" value="1"/>
</dbReference>
<dbReference type="GO" id="GO:0016747">
    <property type="term" value="F:acyltransferase activity, transferring groups other than amino-acyl groups"/>
    <property type="evidence" value="ECO:0007669"/>
    <property type="project" value="InterPro"/>
</dbReference>
<dbReference type="EMBL" id="VNJI01000041">
    <property type="protein sequence ID" value="TVY07207.1"/>
    <property type="molecule type" value="Genomic_DNA"/>
</dbReference>
<evidence type="ECO:0000313" key="2">
    <source>
        <dbReference type="EMBL" id="TVY07207.1"/>
    </source>
</evidence>
<proteinExistence type="predicted"/>
<dbReference type="InterPro" id="IPR000182">
    <property type="entry name" value="GNAT_dom"/>
</dbReference>
<dbReference type="CDD" id="cd04301">
    <property type="entry name" value="NAT_SF"/>
    <property type="match status" value="1"/>
</dbReference>
<sequence length="150" mass="17567">MEIKVDYKLRNVTLEECDLIFEWANDKTVRENSFNSNELNYDEHVSWFSNKLASNDSYFYIFEANNKKVGMIRLENNESNSFIINYSISREHRGQGYATALLKLIKDRYINCLLIGKVKSCNIASIKAFIRAGYIMKEESEINVFYSQSQ</sequence>
<dbReference type="PROSITE" id="PS51186">
    <property type="entry name" value="GNAT"/>
    <property type="match status" value="1"/>
</dbReference>
<organism evidence="2 3">
    <name type="scientific">Paenibacillus cremeus</name>
    <dbReference type="NCBI Taxonomy" id="2163881"/>
    <lineage>
        <taxon>Bacteria</taxon>
        <taxon>Bacillati</taxon>
        <taxon>Bacillota</taxon>
        <taxon>Bacilli</taxon>
        <taxon>Bacillales</taxon>
        <taxon>Paenibacillaceae</taxon>
        <taxon>Paenibacillus</taxon>
    </lineage>
</organism>
<dbReference type="Gene3D" id="3.40.630.30">
    <property type="match status" value="1"/>
</dbReference>
<protein>
    <submittedName>
        <fullName evidence="2">GNAT family N-acetyltransferase</fullName>
    </submittedName>
</protein>
<evidence type="ECO:0000259" key="1">
    <source>
        <dbReference type="PROSITE" id="PS51186"/>
    </source>
</evidence>
<dbReference type="RefSeq" id="WP_144852342.1">
    <property type="nucleotide sequence ID" value="NZ_VNJI01000041.1"/>
</dbReference>